<gene>
    <name evidence="8" type="ORF">HETIRDRAFT_181100</name>
</gene>
<evidence type="ECO:0000256" key="3">
    <source>
        <dbReference type="ARBA" id="ARBA00022512"/>
    </source>
</evidence>
<evidence type="ECO:0000256" key="7">
    <source>
        <dbReference type="RuleBase" id="RU365009"/>
    </source>
</evidence>
<dbReference type="EMBL" id="KI925464">
    <property type="protein sequence ID" value="ETW76620.1"/>
    <property type="molecule type" value="Genomic_DNA"/>
</dbReference>
<dbReference type="Pfam" id="PF01185">
    <property type="entry name" value="Hydrophobin"/>
    <property type="match status" value="1"/>
</dbReference>
<dbReference type="AlphaFoldDB" id="W4JU53"/>
<dbReference type="GO" id="GO:0009277">
    <property type="term" value="C:fungal-type cell wall"/>
    <property type="evidence" value="ECO:0007669"/>
    <property type="project" value="InterPro"/>
</dbReference>
<evidence type="ECO:0000313" key="9">
    <source>
        <dbReference type="Proteomes" id="UP000030671"/>
    </source>
</evidence>
<dbReference type="InterPro" id="IPR001338">
    <property type="entry name" value="Class_I_Hydrophobin"/>
</dbReference>
<keyword evidence="4 7" id="KW-0964">Secreted</keyword>
<dbReference type="HOGENOM" id="CLU_105134_2_0_1"/>
<sequence length="113" mass="11706">MFHRITLSILYLLFISLFASATPVTRWKGQCDAGPVQCCNSVQKSSNPSVAKILSGIAVPLQGLSVPIGLTCSPLNLLALGGNSCASQPVCCENNNFNGLVAIGCTPIDLGAL</sequence>
<dbReference type="GO" id="GO:0005199">
    <property type="term" value="F:structural constituent of cell wall"/>
    <property type="evidence" value="ECO:0007669"/>
    <property type="project" value="InterPro"/>
</dbReference>
<dbReference type="Proteomes" id="UP000030671">
    <property type="component" value="Unassembled WGS sequence"/>
</dbReference>
<dbReference type="GeneID" id="20668569"/>
<accession>W4JU53</accession>
<evidence type="ECO:0000313" key="8">
    <source>
        <dbReference type="EMBL" id="ETW76620.1"/>
    </source>
</evidence>
<evidence type="ECO:0000256" key="2">
    <source>
        <dbReference type="ARBA" id="ARBA00010446"/>
    </source>
</evidence>
<feature type="chain" id="PRO_5013985393" description="Hydrophobin" evidence="7">
    <location>
        <begin position="22"/>
        <end position="113"/>
    </location>
</feature>
<dbReference type="InParanoid" id="W4JU53"/>
<keyword evidence="5 7" id="KW-0732">Signal</keyword>
<dbReference type="CDD" id="cd23507">
    <property type="entry name" value="hydrophobin_I"/>
    <property type="match status" value="1"/>
</dbReference>
<dbReference type="STRING" id="747525.W4JU53"/>
<reference evidence="8 9" key="1">
    <citation type="journal article" date="2012" name="New Phytol.">
        <title>Insight into trade-off between wood decay and parasitism from the genome of a fungal forest pathogen.</title>
        <authorList>
            <person name="Olson A."/>
            <person name="Aerts A."/>
            <person name="Asiegbu F."/>
            <person name="Belbahri L."/>
            <person name="Bouzid O."/>
            <person name="Broberg A."/>
            <person name="Canback B."/>
            <person name="Coutinho P.M."/>
            <person name="Cullen D."/>
            <person name="Dalman K."/>
            <person name="Deflorio G."/>
            <person name="van Diepen L.T."/>
            <person name="Dunand C."/>
            <person name="Duplessis S."/>
            <person name="Durling M."/>
            <person name="Gonthier P."/>
            <person name="Grimwood J."/>
            <person name="Fossdal C.G."/>
            <person name="Hansson D."/>
            <person name="Henrissat B."/>
            <person name="Hietala A."/>
            <person name="Himmelstrand K."/>
            <person name="Hoffmeister D."/>
            <person name="Hogberg N."/>
            <person name="James T.Y."/>
            <person name="Karlsson M."/>
            <person name="Kohler A."/>
            <person name="Kues U."/>
            <person name="Lee Y.H."/>
            <person name="Lin Y.C."/>
            <person name="Lind M."/>
            <person name="Lindquist E."/>
            <person name="Lombard V."/>
            <person name="Lucas S."/>
            <person name="Lunden K."/>
            <person name="Morin E."/>
            <person name="Murat C."/>
            <person name="Park J."/>
            <person name="Raffaello T."/>
            <person name="Rouze P."/>
            <person name="Salamov A."/>
            <person name="Schmutz J."/>
            <person name="Solheim H."/>
            <person name="Stahlberg J."/>
            <person name="Velez H."/>
            <person name="de Vries R.P."/>
            <person name="Wiebenga A."/>
            <person name="Woodward S."/>
            <person name="Yakovlev I."/>
            <person name="Garbelotto M."/>
            <person name="Martin F."/>
            <person name="Grigoriev I.V."/>
            <person name="Stenlid J."/>
        </authorList>
    </citation>
    <scope>NUCLEOTIDE SEQUENCE [LARGE SCALE GENOMIC DNA]</scope>
    <source>
        <strain evidence="8 9">TC 32-1</strain>
    </source>
</reference>
<comment type="subcellular location">
    <subcellularLocation>
        <location evidence="1 7">Secreted</location>
        <location evidence="1 7">Cell wall</location>
    </subcellularLocation>
</comment>
<evidence type="ECO:0000256" key="1">
    <source>
        <dbReference type="ARBA" id="ARBA00004191"/>
    </source>
</evidence>
<protein>
    <recommendedName>
        <fullName evidence="7">Hydrophobin</fullName>
    </recommendedName>
</protein>
<keyword evidence="6 7" id="KW-1015">Disulfide bond</keyword>
<dbReference type="KEGG" id="hir:HETIRDRAFT_181100"/>
<dbReference type="RefSeq" id="XP_009551507.1">
    <property type="nucleotide sequence ID" value="XM_009553212.1"/>
</dbReference>
<comment type="similarity">
    <text evidence="2 7">Belongs to the fungal hydrophobin family.</text>
</comment>
<dbReference type="OrthoDB" id="4225815at2759"/>
<proteinExistence type="inferred from homology"/>
<organism evidence="8 9">
    <name type="scientific">Heterobasidion irregulare (strain TC 32-1)</name>
    <dbReference type="NCBI Taxonomy" id="747525"/>
    <lineage>
        <taxon>Eukaryota</taxon>
        <taxon>Fungi</taxon>
        <taxon>Dikarya</taxon>
        <taxon>Basidiomycota</taxon>
        <taxon>Agaricomycotina</taxon>
        <taxon>Agaricomycetes</taxon>
        <taxon>Russulales</taxon>
        <taxon>Bondarzewiaceae</taxon>
        <taxon>Heterobasidion</taxon>
        <taxon>Heterobasidion annosum species complex</taxon>
    </lineage>
</organism>
<evidence type="ECO:0000256" key="4">
    <source>
        <dbReference type="ARBA" id="ARBA00022525"/>
    </source>
</evidence>
<keyword evidence="3 7" id="KW-0134">Cell wall</keyword>
<dbReference type="InterPro" id="IPR019778">
    <property type="entry name" value="Class_I_Hydrophobin_CS"/>
</dbReference>
<evidence type="ECO:0000256" key="6">
    <source>
        <dbReference type="ARBA" id="ARBA00023157"/>
    </source>
</evidence>
<dbReference type="PROSITE" id="PS00956">
    <property type="entry name" value="HYDROPHOBIN"/>
    <property type="match status" value="1"/>
</dbReference>
<evidence type="ECO:0000256" key="5">
    <source>
        <dbReference type="ARBA" id="ARBA00022729"/>
    </source>
</evidence>
<dbReference type="SMART" id="SM00075">
    <property type="entry name" value="HYDRO"/>
    <property type="match status" value="1"/>
</dbReference>
<name>W4JU53_HETIT</name>
<feature type="signal peptide" evidence="7">
    <location>
        <begin position="1"/>
        <end position="21"/>
    </location>
</feature>
<keyword evidence="9" id="KW-1185">Reference proteome</keyword>